<keyword evidence="10" id="KW-1185">Reference proteome</keyword>
<protein>
    <submittedName>
        <fullName evidence="9">Membrane protein</fullName>
    </submittedName>
</protein>
<keyword evidence="5 7" id="KW-1133">Transmembrane helix</keyword>
<evidence type="ECO:0000256" key="6">
    <source>
        <dbReference type="ARBA" id="ARBA00023136"/>
    </source>
</evidence>
<feature type="domain" description="Membrane transport protein MMPL" evidence="8">
    <location>
        <begin position="55"/>
        <end position="349"/>
    </location>
</feature>
<evidence type="ECO:0000313" key="10">
    <source>
        <dbReference type="Proteomes" id="UP000217954"/>
    </source>
</evidence>
<evidence type="ECO:0000313" key="9">
    <source>
        <dbReference type="EMBL" id="BAX99901.1"/>
    </source>
</evidence>
<keyword evidence="6 7" id="KW-0472">Membrane</keyword>
<sequence length="741" mass="78088">MRAPTDTILRVLAALSRVIIRAPKRVLLGVVLLTVLAAGFGANVAEHLGTAGFQDPHSSSARGMKLLTEKFGQGDMDLMLVVRVPGDVRDPAVAAAGANLVRTVRDSPHIAAVLSPWDTSPQAESLISGDGKTALVVAQVLGGENSAPKYGNAVAQEVVGEHDGLTVLAGGTAMVASEINEQSEKDLVTAEAIALPLSFLALIWVFGGLFAALLPLVVGVMAILSTFGLLRGITIFADVSVFALELTTAMGLALAIDYTLLLVSRYREEHIRLGDRDEALRNAVATAGRTILFSACTVFLAVGALAVFPMYFLRSMAYAGCGVVALAGLYAVVVAPTLIKLLGDRIESLNIRKLLRHKVETREVKQSFLYSTASFAMRHAIPCALVVVVVLLVLGAPFVRARFGLPDDRVLPTSAQSRQVGDLLRTEFPGNEAMATSVVIPDARTLAADDIASYAAELSKVSGVVAVSAPGGSYVQGRAAGPPQSPTGVKDDSVWLSVVIEDPSSDSKSRQELDRLRAVPVPRGAEALFTGPQQLNQDSVDEIVRLLPVVLILVAATTFLLIFLLTGSLLLPLKALVLNTLSLSATLGALVWVFQEGHLGGLGTTATGTLVADVLVFLFATAFGLSMDYEVFLLSRIREHWLASPQRTEDNAEAVALGIAGAGRVITAAATLMVIVFVGLSSGQVSFMRMIGVGLAVAVVVDATLVRMVLVPAVMKLAGRWNWWAPASLVKLHAKVGLREG</sequence>
<evidence type="ECO:0000256" key="3">
    <source>
        <dbReference type="ARBA" id="ARBA00022475"/>
    </source>
</evidence>
<dbReference type="Gene3D" id="1.20.1640.10">
    <property type="entry name" value="Multidrug efflux transporter AcrB transmembrane domain"/>
    <property type="match status" value="2"/>
</dbReference>
<accession>A0A1Z4F3W2</accession>
<evidence type="ECO:0000256" key="2">
    <source>
        <dbReference type="ARBA" id="ARBA00010157"/>
    </source>
</evidence>
<evidence type="ECO:0000256" key="7">
    <source>
        <dbReference type="SAM" id="Phobius"/>
    </source>
</evidence>
<reference evidence="9 10" key="2">
    <citation type="journal article" date="2017" name="Int. J. Syst. Evol. Microbiol.">
        <title>Mycobacterium stephanolepidis sp. nov., a rapidly growing species related to Mycobacterium chelonae, isolated from marine teleost fish, Stephanolepis cirrhifer.</title>
        <authorList>
            <person name="Fukano H."/>
            <person name="Wada S."/>
            <person name="Kurata O."/>
            <person name="Katayama K."/>
            <person name="Fujiwara N."/>
            <person name="Hoshino Y."/>
        </authorList>
    </citation>
    <scope>NUCLEOTIDE SEQUENCE [LARGE SCALE GENOMIC DNA]</scope>
    <source>
        <strain evidence="9 10">NJB0901</strain>
    </source>
</reference>
<dbReference type="KEGG" id="mste:MSTE_04609"/>
<evidence type="ECO:0000256" key="5">
    <source>
        <dbReference type="ARBA" id="ARBA00022989"/>
    </source>
</evidence>
<feature type="transmembrane region" description="Helical" evidence="7">
    <location>
        <begin position="576"/>
        <end position="594"/>
    </location>
</feature>
<gene>
    <name evidence="9" type="ORF">MSTE_04609</name>
</gene>
<comment type="subcellular location">
    <subcellularLocation>
        <location evidence="1">Cell membrane</location>
        <topology evidence="1">Multi-pass membrane protein</topology>
    </subcellularLocation>
</comment>
<dbReference type="RefSeq" id="WP_231896943.1">
    <property type="nucleotide sequence ID" value="NZ_AP018165.1"/>
</dbReference>
<feature type="transmembrane region" description="Helical" evidence="7">
    <location>
        <begin position="686"/>
        <end position="710"/>
    </location>
</feature>
<comment type="similarity">
    <text evidence="2">Belongs to the resistance-nodulation-cell division (RND) (TC 2.A.6) family. MmpL subfamily.</text>
</comment>
<proteinExistence type="inferred from homology"/>
<feature type="transmembrane region" description="Helical" evidence="7">
    <location>
        <begin position="380"/>
        <end position="399"/>
    </location>
</feature>
<feature type="domain" description="Membrane transport protein MMPL" evidence="8">
    <location>
        <begin position="411"/>
        <end position="726"/>
    </location>
</feature>
<feature type="transmembrane region" description="Helical" evidence="7">
    <location>
        <begin position="239"/>
        <end position="263"/>
    </location>
</feature>
<keyword evidence="3" id="KW-1003">Cell membrane</keyword>
<dbReference type="GO" id="GO:0005886">
    <property type="term" value="C:plasma membrane"/>
    <property type="evidence" value="ECO:0007669"/>
    <property type="project" value="UniProtKB-SubCell"/>
</dbReference>
<dbReference type="InterPro" id="IPR050545">
    <property type="entry name" value="Mycobact_MmpL"/>
</dbReference>
<dbReference type="EMBL" id="AP018165">
    <property type="protein sequence ID" value="BAX99901.1"/>
    <property type="molecule type" value="Genomic_DNA"/>
</dbReference>
<dbReference type="PANTHER" id="PTHR33406:SF11">
    <property type="entry name" value="MEMBRANE PROTEIN SCO6666-RELATED"/>
    <property type="match status" value="1"/>
</dbReference>
<feature type="transmembrane region" description="Helical" evidence="7">
    <location>
        <begin position="213"/>
        <end position="233"/>
    </location>
</feature>
<dbReference type="Pfam" id="PF03176">
    <property type="entry name" value="MMPL"/>
    <property type="match status" value="2"/>
</dbReference>
<feature type="transmembrane region" description="Helical" evidence="7">
    <location>
        <begin position="291"/>
        <end position="311"/>
    </location>
</feature>
<dbReference type="SUPFAM" id="SSF82866">
    <property type="entry name" value="Multidrug efflux transporter AcrB transmembrane domain"/>
    <property type="match status" value="2"/>
</dbReference>
<evidence type="ECO:0000256" key="4">
    <source>
        <dbReference type="ARBA" id="ARBA00022692"/>
    </source>
</evidence>
<feature type="transmembrane region" description="Helical" evidence="7">
    <location>
        <begin position="655"/>
        <end position="680"/>
    </location>
</feature>
<feature type="transmembrane region" description="Helical" evidence="7">
    <location>
        <begin position="317"/>
        <end position="343"/>
    </location>
</feature>
<dbReference type="Proteomes" id="UP000217954">
    <property type="component" value="Chromosome"/>
</dbReference>
<name>A0A1Z4F3W2_9MYCO</name>
<evidence type="ECO:0000256" key="1">
    <source>
        <dbReference type="ARBA" id="ARBA00004651"/>
    </source>
</evidence>
<reference evidence="10" key="1">
    <citation type="journal article" date="2017" name="Genome Announc.">
        <title>Complete Genome Sequence of Mycobacterium stephanolepidis.</title>
        <authorList>
            <person name="Fukano H."/>
            <person name="Yoshida M."/>
            <person name="Katayama Y."/>
            <person name="Omatsu T."/>
            <person name="Mizutani T."/>
            <person name="Kurata O."/>
            <person name="Wada S."/>
            <person name="Hoshino Y."/>
        </authorList>
    </citation>
    <scope>NUCLEOTIDE SEQUENCE [LARGE SCALE GENOMIC DNA]</scope>
    <source>
        <strain evidence="10">NJB0901</strain>
    </source>
</reference>
<organism evidence="9 10">
    <name type="scientific">[Mycobacterium] stephanolepidis</name>
    <dbReference type="NCBI Taxonomy" id="1520670"/>
    <lineage>
        <taxon>Bacteria</taxon>
        <taxon>Bacillati</taxon>
        <taxon>Actinomycetota</taxon>
        <taxon>Actinomycetes</taxon>
        <taxon>Mycobacteriales</taxon>
        <taxon>Mycobacteriaceae</taxon>
        <taxon>Mycobacteroides</taxon>
    </lineage>
</organism>
<dbReference type="AlphaFoldDB" id="A0A1Z4F3W2"/>
<keyword evidence="4 7" id="KW-0812">Transmembrane</keyword>
<dbReference type="PANTHER" id="PTHR33406">
    <property type="entry name" value="MEMBRANE PROTEIN MJ1562-RELATED"/>
    <property type="match status" value="1"/>
</dbReference>
<dbReference type="InterPro" id="IPR004869">
    <property type="entry name" value="MMPL_dom"/>
</dbReference>
<feature type="transmembrane region" description="Helical" evidence="7">
    <location>
        <begin position="543"/>
        <end position="564"/>
    </location>
</feature>
<evidence type="ECO:0000259" key="8">
    <source>
        <dbReference type="Pfam" id="PF03176"/>
    </source>
</evidence>